<feature type="region of interest" description="Disordered" evidence="1">
    <location>
        <begin position="28"/>
        <end position="57"/>
    </location>
</feature>
<sequence>MIIPISTFVSLLTFVSLVNGGVIYRGSSHGSLDESGSLDKRQTTGGTAKTTADVPKFAYGTPSPRYPGVVATGKNGPTNPSKPSLGTPVNQTSISRLVSINSVDDWCTFGPKDSSQELGSVEEEVVAYCTKPRNGARIIPDGTVTGAHFVKTPLYVQVMAHGDFTKINFQSGDTGGELDPHGATEKGNPHGGNVTSNVSGKDVFYEEWMNYVGYNIMCFRVCIAGSDIAPPKTECQHTLDEMGCWSVMPGDYSDDVFDTCDADAAYPPGIYVTGGTTSSFQQYATGVWTDDGDLKTFTNGVSTQKTPTTAMSTPSSSNCKKVATIGNGITSLLSPSASGSARIAEVSNSTSGSAKQTSSSKSSSSQATASSQATTSSDTSDTDSQSSTGSSDSSSKSSASFQSPSWLHVPILLAALAVATIAL</sequence>
<organism evidence="3 4">
    <name type="scientific">Malassezia psittaci</name>
    <dbReference type="NCBI Taxonomy" id="1821823"/>
    <lineage>
        <taxon>Eukaryota</taxon>
        <taxon>Fungi</taxon>
        <taxon>Dikarya</taxon>
        <taxon>Basidiomycota</taxon>
        <taxon>Ustilaginomycotina</taxon>
        <taxon>Malasseziomycetes</taxon>
        <taxon>Malasseziales</taxon>
        <taxon>Malasseziaceae</taxon>
        <taxon>Malassezia</taxon>
    </lineage>
</organism>
<feature type="compositionally biased region" description="Low complexity" evidence="1">
    <location>
        <begin position="349"/>
        <end position="400"/>
    </location>
</feature>
<evidence type="ECO:0000256" key="2">
    <source>
        <dbReference type="SAM" id="SignalP"/>
    </source>
</evidence>
<accession>A0AAF0JDA1</accession>
<keyword evidence="4" id="KW-1185">Reference proteome</keyword>
<dbReference type="Proteomes" id="UP001214628">
    <property type="component" value="Chromosome 1"/>
</dbReference>
<feature type="signal peptide" evidence="2">
    <location>
        <begin position="1"/>
        <end position="20"/>
    </location>
</feature>
<feature type="region of interest" description="Disordered" evidence="1">
    <location>
        <begin position="344"/>
        <end position="401"/>
    </location>
</feature>
<dbReference type="EMBL" id="CP118375">
    <property type="protein sequence ID" value="WFD42762.1"/>
    <property type="molecule type" value="Genomic_DNA"/>
</dbReference>
<feature type="region of interest" description="Disordered" evidence="1">
    <location>
        <begin position="299"/>
        <end position="318"/>
    </location>
</feature>
<dbReference type="AlphaFoldDB" id="A0AAF0JDA1"/>
<reference evidence="3" key="1">
    <citation type="submission" date="2023-02" db="EMBL/GenBank/DDBJ databases">
        <title>Mating type loci evolution in Malassezia.</title>
        <authorList>
            <person name="Coelho M.A."/>
        </authorList>
    </citation>
    <scope>NUCLEOTIDE SEQUENCE</scope>
    <source>
        <strain evidence="3">CBS 14136</strain>
    </source>
</reference>
<protein>
    <submittedName>
        <fullName evidence="3">Uncharacterized protein</fullName>
    </submittedName>
</protein>
<keyword evidence="2" id="KW-0732">Signal</keyword>
<feature type="compositionally biased region" description="Basic and acidic residues" evidence="1">
    <location>
        <begin position="178"/>
        <end position="188"/>
    </location>
</feature>
<feature type="chain" id="PRO_5041987277" evidence="2">
    <location>
        <begin position="21"/>
        <end position="423"/>
    </location>
</feature>
<evidence type="ECO:0000256" key="1">
    <source>
        <dbReference type="SAM" id="MobiDB-lite"/>
    </source>
</evidence>
<gene>
    <name evidence="3" type="ORF">MPSI1_001412</name>
</gene>
<evidence type="ECO:0000313" key="3">
    <source>
        <dbReference type="EMBL" id="WFD42762.1"/>
    </source>
</evidence>
<feature type="compositionally biased region" description="Low complexity" evidence="1">
    <location>
        <begin position="306"/>
        <end position="317"/>
    </location>
</feature>
<proteinExistence type="predicted"/>
<feature type="region of interest" description="Disordered" evidence="1">
    <location>
        <begin position="172"/>
        <end position="195"/>
    </location>
</feature>
<evidence type="ECO:0000313" key="4">
    <source>
        <dbReference type="Proteomes" id="UP001214628"/>
    </source>
</evidence>
<name>A0AAF0JDA1_9BASI</name>